<organism evidence="1">
    <name type="scientific">Salix viminalis</name>
    <name type="common">Common osier</name>
    <name type="synonym">Basket willow</name>
    <dbReference type="NCBI Taxonomy" id="40686"/>
    <lineage>
        <taxon>Eukaryota</taxon>
        <taxon>Viridiplantae</taxon>
        <taxon>Streptophyta</taxon>
        <taxon>Embryophyta</taxon>
        <taxon>Tracheophyta</taxon>
        <taxon>Spermatophyta</taxon>
        <taxon>Magnoliopsida</taxon>
        <taxon>eudicotyledons</taxon>
        <taxon>Gunneridae</taxon>
        <taxon>Pentapetalae</taxon>
        <taxon>rosids</taxon>
        <taxon>fabids</taxon>
        <taxon>Malpighiales</taxon>
        <taxon>Salicaceae</taxon>
        <taxon>Saliceae</taxon>
        <taxon>Salix</taxon>
    </lineage>
</organism>
<protein>
    <submittedName>
        <fullName evidence="1">Uncharacterized protein</fullName>
    </submittedName>
</protein>
<gene>
    <name evidence="1" type="ORF">SVIM_LOCUS250514</name>
</gene>
<accession>A0A6N2LLF8</accession>
<sequence length="138" mass="15196">MELLFQGNAEANAGHVQKGSQSVFLKEIKFADRHSMNKVVEMLEGESASLRLPPKPVLFPEETAIHNPDETWSYSMLSSARSVAVMHALTFSMKISTEVGSSCNVSFLSANMDQAMIAKVGFLEVNFIDASCFLASWF</sequence>
<evidence type="ECO:0000313" key="1">
    <source>
        <dbReference type="EMBL" id="VFU42110.1"/>
    </source>
</evidence>
<dbReference type="AlphaFoldDB" id="A0A6N2LLF8"/>
<reference evidence="1" key="1">
    <citation type="submission" date="2019-03" db="EMBL/GenBank/DDBJ databases">
        <authorList>
            <person name="Mank J."/>
            <person name="Almeida P."/>
        </authorList>
    </citation>
    <scope>NUCLEOTIDE SEQUENCE</scope>
    <source>
        <strain evidence="1">78183</strain>
    </source>
</reference>
<proteinExistence type="predicted"/>
<name>A0A6N2LLF8_SALVM</name>
<dbReference type="EMBL" id="CAADRP010001574">
    <property type="protein sequence ID" value="VFU42110.1"/>
    <property type="molecule type" value="Genomic_DNA"/>
</dbReference>